<dbReference type="AlphaFoldDB" id="A0A202E3Y3"/>
<organism evidence="2 3">
    <name type="scientific">Natronolimnobius baerhuensis</name>
    <dbReference type="NCBI Taxonomy" id="253108"/>
    <lineage>
        <taxon>Archaea</taxon>
        <taxon>Methanobacteriati</taxon>
        <taxon>Methanobacteriota</taxon>
        <taxon>Stenosarchaea group</taxon>
        <taxon>Halobacteria</taxon>
        <taxon>Halobacteriales</taxon>
        <taxon>Natrialbaceae</taxon>
        <taxon>Natronolimnobius</taxon>
    </lineage>
</organism>
<evidence type="ECO:0000256" key="1">
    <source>
        <dbReference type="SAM" id="MobiDB-lite"/>
    </source>
</evidence>
<evidence type="ECO:0000313" key="2">
    <source>
        <dbReference type="EMBL" id="OVE82927.1"/>
    </source>
</evidence>
<keyword evidence="3" id="KW-1185">Reference proteome</keyword>
<gene>
    <name evidence="2" type="ORF">B2G88_18210</name>
</gene>
<reference evidence="2 3" key="1">
    <citation type="submission" date="2017-02" db="EMBL/GenBank/DDBJ databases">
        <title>Natronthermophilus aegyptiacus gen. nov.,sp. nov., an aerobic, extremely halophilic alkalithermophilic archaeon isolated from the athalassohaline Wadi An Natrun, Egypt.</title>
        <authorList>
            <person name="Zhao B."/>
        </authorList>
    </citation>
    <scope>NUCLEOTIDE SEQUENCE [LARGE SCALE GENOMIC DNA]</scope>
    <source>
        <strain evidence="2 3">CGMCC 1.3597</strain>
    </source>
</reference>
<feature type="region of interest" description="Disordered" evidence="1">
    <location>
        <begin position="505"/>
        <end position="552"/>
    </location>
</feature>
<dbReference type="EMBL" id="MWPH01000005">
    <property type="protein sequence ID" value="OVE82927.1"/>
    <property type="molecule type" value="Genomic_DNA"/>
</dbReference>
<name>A0A202E3Y3_9EURY</name>
<protein>
    <submittedName>
        <fullName evidence="2">Uncharacterized protein</fullName>
    </submittedName>
</protein>
<feature type="compositionally biased region" description="Polar residues" evidence="1">
    <location>
        <begin position="527"/>
        <end position="545"/>
    </location>
</feature>
<dbReference type="Proteomes" id="UP000196084">
    <property type="component" value="Unassembled WGS sequence"/>
</dbReference>
<comment type="caution">
    <text evidence="2">The sequence shown here is derived from an EMBL/GenBank/DDBJ whole genome shotgun (WGS) entry which is preliminary data.</text>
</comment>
<accession>A0A202E3Y3</accession>
<proteinExistence type="predicted"/>
<feature type="compositionally biased region" description="Polar residues" evidence="1">
    <location>
        <begin position="107"/>
        <end position="116"/>
    </location>
</feature>
<feature type="region of interest" description="Disordered" evidence="1">
    <location>
        <begin position="94"/>
        <end position="117"/>
    </location>
</feature>
<sequence>MVRIENETAIDHASVTIPLDDDIESEADSLAMYTWDPTSDDSWSSIESEIDLEEQTATAEVDGFSFFSVFDTEQWDDFTTDVIVLEDRHFENSTYAGDNSLDKGATQALSESSTEPNVGENRIAYNTAENASDNLTEDTFSEERLTSTDSITSTEYNTVDDPLEYTVTVTDSDGTEVGSASVLDDHDPDEYGNHLNFRSIGDFVSDGDHGVVDYIRYGDGELIENFESGDFDNYTRTSDGGAESRIVSDVTTNGQYALELETGPQGTYYTSNDELIELESGTTIKGDIRHETDNSGSYAMRTGFEVGTEPDRSDGVAVRLTNPGTQRTEGLQLRTPNNESHVEFTPSLGEFYTVQIDIGDVEADDEPKTLLDSNNDGIPDAVTEMDLRIADGDDSVIGDPLELDPLSLDTSGDGRLDNETVDIDWEVFEEDNQTKLEAHLNHVESHPGRVDTTGDGLPDQQQLDGWEIEIVDNHEDALELMEAVTEPDDERDPAQFFETRLVNSDPLVSDTSGNGLTDVEEFELGTNPRQSDTTGDGISDTQALSLDSEDPTVFTTTPPEATLVNYEQSSQWASFDRPRWHFSYTYQLEDDAGISSFEVLREGSSIDEETFSPPPTALTWNTQYESLWEGSMTALRGSETMIEANDIHGNAQDQLLHSQSSFYGELSQHGLDPNAAGTLSGFTHGASELPEFVMLVLSDPIEVYSSLTAFADELDPELVQEIIENLPESVEQQQDRDNPYDQHENPDQYDAYAAGWYEGYAIHFVASMAYGGTITKGASESTDLSNRLDTARAGLSDVTPTLRAGQGSKTAQISQRIVSDGGNPQIDAPTVMRGLQERGFSPGKQDIALTRLDQLPNSHLEALSSSDQTALAARLANSADGDATVRFISDISDPSDVQRVLNEDLATTNRLSELYDNRNLDTGQSGDLQYRHLDPDLDANDLVEVINSNGDINQVTSVVTTPQGIKWLESGSESAGLEHIMNRHSTDFYSSSRLDISDKTGIKNAIHESVKHGDAHRIPSSDGGGYAYVHSINGQDVTVITGENGFTVTSHPGQPSFDT</sequence>
<evidence type="ECO:0000313" key="3">
    <source>
        <dbReference type="Proteomes" id="UP000196084"/>
    </source>
</evidence>